<feature type="non-terminal residue" evidence="1">
    <location>
        <position position="1"/>
    </location>
</feature>
<dbReference type="AlphaFoldDB" id="A0A6G0YRZ7"/>
<protein>
    <submittedName>
        <fullName evidence="1">Uncharacterized protein</fullName>
    </submittedName>
</protein>
<reference evidence="1 2" key="1">
    <citation type="submission" date="2019-08" db="EMBL/GenBank/DDBJ databases">
        <title>Whole genome of Aphis craccivora.</title>
        <authorList>
            <person name="Voronova N.V."/>
            <person name="Shulinski R.S."/>
            <person name="Bandarenka Y.V."/>
            <person name="Zhorov D.G."/>
            <person name="Warner D."/>
        </authorList>
    </citation>
    <scope>NUCLEOTIDE SEQUENCE [LARGE SCALE GENOMIC DNA]</scope>
    <source>
        <strain evidence="1">180601</strain>
        <tissue evidence="1">Whole Body</tissue>
    </source>
</reference>
<comment type="caution">
    <text evidence="1">The sequence shown here is derived from an EMBL/GenBank/DDBJ whole genome shotgun (WGS) entry which is preliminary data.</text>
</comment>
<dbReference type="EMBL" id="VUJU01002630">
    <property type="protein sequence ID" value="KAF0760586.1"/>
    <property type="molecule type" value="Genomic_DNA"/>
</dbReference>
<organism evidence="1 2">
    <name type="scientific">Aphis craccivora</name>
    <name type="common">Cowpea aphid</name>
    <dbReference type="NCBI Taxonomy" id="307492"/>
    <lineage>
        <taxon>Eukaryota</taxon>
        <taxon>Metazoa</taxon>
        <taxon>Ecdysozoa</taxon>
        <taxon>Arthropoda</taxon>
        <taxon>Hexapoda</taxon>
        <taxon>Insecta</taxon>
        <taxon>Pterygota</taxon>
        <taxon>Neoptera</taxon>
        <taxon>Paraneoptera</taxon>
        <taxon>Hemiptera</taxon>
        <taxon>Sternorrhyncha</taxon>
        <taxon>Aphidomorpha</taxon>
        <taxon>Aphidoidea</taxon>
        <taxon>Aphididae</taxon>
        <taxon>Aphidini</taxon>
        <taxon>Aphis</taxon>
        <taxon>Aphis</taxon>
    </lineage>
</organism>
<evidence type="ECO:0000313" key="2">
    <source>
        <dbReference type="Proteomes" id="UP000478052"/>
    </source>
</evidence>
<name>A0A6G0YRZ7_APHCR</name>
<dbReference type="Proteomes" id="UP000478052">
    <property type="component" value="Unassembled WGS sequence"/>
</dbReference>
<evidence type="ECO:0000313" key="1">
    <source>
        <dbReference type="EMBL" id="KAF0760586.1"/>
    </source>
</evidence>
<keyword evidence="2" id="KW-1185">Reference proteome</keyword>
<sequence length="58" mass="7015">LFRLAFSLHDLIFKIFRLFLSYLETTEIFNLSENCFFKCRYNFFGPIKILENLIQSSL</sequence>
<accession>A0A6G0YRZ7</accession>
<gene>
    <name evidence="1" type="ORF">FWK35_00009290</name>
</gene>
<proteinExistence type="predicted"/>